<dbReference type="Gene3D" id="2.40.30.170">
    <property type="match status" value="1"/>
</dbReference>
<comment type="caution">
    <text evidence="13">The sequence shown here is derived from an EMBL/GenBank/DDBJ whole genome shotgun (WGS) entry which is preliminary data.</text>
</comment>
<feature type="domain" description="AprE-like beta-barrel" evidence="12">
    <location>
        <begin position="323"/>
        <end position="412"/>
    </location>
</feature>
<feature type="coiled-coil region" evidence="10">
    <location>
        <begin position="218"/>
        <end position="281"/>
    </location>
</feature>
<evidence type="ECO:0000313" key="13">
    <source>
        <dbReference type="EMBL" id="SDP53381.1"/>
    </source>
</evidence>
<dbReference type="PANTHER" id="PTHR30386">
    <property type="entry name" value="MEMBRANE FUSION SUBUNIT OF EMRAB-TOLC MULTIDRUG EFFLUX PUMP"/>
    <property type="match status" value="1"/>
</dbReference>
<evidence type="ECO:0000256" key="5">
    <source>
        <dbReference type="ARBA" id="ARBA00022519"/>
    </source>
</evidence>
<dbReference type="NCBIfam" id="TIGR01843">
    <property type="entry name" value="type_I_hlyD"/>
    <property type="match status" value="1"/>
</dbReference>
<dbReference type="PANTHER" id="PTHR30386:SF17">
    <property type="entry name" value="ALKALINE PROTEASE SECRETION PROTEIN APRE"/>
    <property type="match status" value="1"/>
</dbReference>
<keyword evidence="14" id="KW-1185">Reference proteome</keyword>
<feature type="transmembrane region" description="Helical" evidence="9">
    <location>
        <begin position="12"/>
        <end position="34"/>
    </location>
</feature>
<gene>
    <name evidence="13" type="ORF">SAMN04488512_11961</name>
</gene>
<keyword evidence="3 9" id="KW-0813">Transport</keyword>
<dbReference type="InterPro" id="IPR058982">
    <property type="entry name" value="Beta-barrel_AprE"/>
</dbReference>
<evidence type="ECO:0000256" key="6">
    <source>
        <dbReference type="ARBA" id="ARBA00022692"/>
    </source>
</evidence>
<keyword evidence="7 9" id="KW-1133">Transmembrane helix</keyword>
<keyword evidence="10" id="KW-0175">Coiled coil</keyword>
<evidence type="ECO:0000256" key="9">
    <source>
        <dbReference type="RuleBase" id="RU365093"/>
    </source>
</evidence>
<dbReference type="Gene3D" id="2.40.50.100">
    <property type="match status" value="1"/>
</dbReference>
<feature type="domain" description="AprE-like long alpha-helical hairpin" evidence="11">
    <location>
        <begin position="92"/>
        <end position="279"/>
    </location>
</feature>
<evidence type="ECO:0000256" key="2">
    <source>
        <dbReference type="ARBA" id="ARBA00009477"/>
    </source>
</evidence>
<comment type="subcellular location">
    <subcellularLocation>
        <location evidence="1 9">Cell inner membrane</location>
        <topology evidence="1 9">Single-pass membrane protein</topology>
    </subcellularLocation>
</comment>
<accession>A0ABY0SR87</accession>
<dbReference type="RefSeq" id="WP_093733957.1">
    <property type="nucleotide sequence ID" value="NZ_FNJD01000019.1"/>
</dbReference>
<evidence type="ECO:0000256" key="3">
    <source>
        <dbReference type="ARBA" id="ARBA00022448"/>
    </source>
</evidence>
<reference evidence="13 14" key="1">
    <citation type="submission" date="2016-10" db="EMBL/GenBank/DDBJ databases">
        <authorList>
            <person name="Varghese N."/>
            <person name="Submissions S."/>
        </authorList>
    </citation>
    <scope>NUCLEOTIDE SEQUENCE [LARGE SCALE GENOMIC DNA]</scope>
    <source>
        <strain evidence="13 14">DSM 17584</strain>
    </source>
</reference>
<evidence type="ECO:0000256" key="7">
    <source>
        <dbReference type="ARBA" id="ARBA00022989"/>
    </source>
</evidence>
<dbReference type="SUPFAM" id="SSF111369">
    <property type="entry name" value="HlyD-like secretion proteins"/>
    <property type="match status" value="1"/>
</dbReference>
<evidence type="ECO:0000259" key="11">
    <source>
        <dbReference type="Pfam" id="PF25994"/>
    </source>
</evidence>
<keyword evidence="8 9" id="KW-0472">Membrane</keyword>
<dbReference type="InterPro" id="IPR010129">
    <property type="entry name" value="T1SS_HlyD"/>
</dbReference>
<name>A0ABY0SR87_9RHOB</name>
<evidence type="ECO:0000313" key="14">
    <source>
        <dbReference type="Proteomes" id="UP000198646"/>
    </source>
</evidence>
<dbReference type="Proteomes" id="UP000198646">
    <property type="component" value="Unassembled WGS sequence"/>
</dbReference>
<dbReference type="EMBL" id="FNJD01000019">
    <property type="protein sequence ID" value="SDP53381.1"/>
    <property type="molecule type" value="Genomic_DNA"/>
</dbReference>
<dbReference type="InterPro" id="IPR050739">
    <property type="entry name" value="MFP"/>
</dbReference>
<dbReference type="Gene3D" id="1.10.287.470">
    <property type="entry name" value="Helix hairpin bin"/>
    <property type="match status" value="1"/>
</dbReference>
<sequence>MSVSGSQPFSTFRIVAVGYIALFALLGGFAMWAMSSQIAGAIVAPGKIKVDGDRQIVQHEIGGVVLEILVDDGDIVRAGDLLFRLEPQQLSSRLNIVEGQLYGLMARRGRLEAERDSLGRIKFGKALKAAANNNKDLIELMEGQSNLLAARLATVARRTEHLNKRSDQVASQITGIEAQSVALERQLALLEEELAGQKFLLKRGLSKVTAFSKLQREKANLQGQIGQLIASKAQAEQRITEIGIEVLMLRTNMREEAISSLRDLRDRETELVEKRLALKAEIERLDIRAPVSGIVYELLVQTPNSVVKSAEPLMHLVPQDRPLVIVARVMPTQVDQINVGQVVNLRMTALDQRSTPELEGEILRISPDAVDDSFTGETYFSTEIAFVRGELDRLPVGTILLPGMPVEAFIRTADRTPLSYLLKPLTDYFSRAFREN</sequence>
<keyword evidence="4 9" id="KW-1003">Cell membrane</keyword>
<keyword evidence="5 9" id="KW-0997">Cell inner membrane</keyword>
<organism evidence="13 14">
    <name type="scientific">Sulfitobacter litoralis</name>
    <dbReference type="NCBI Taxonomy" id="335975"/>
    <lineage>
        <taxon>Bacteria</taxon>
        <taxon>Pseudomonadati</taxon>
        <taxon>Pseudomonadota</taxon>
        <taxon>Alphaproteobacteria</taxon>
        <taxon>Rhodobacterales</taxon>
        <taxon>Roseobacteraceae</taxon>
        <taxon>Sulfitobacter</taxon>
    </lineage>
</organism>
<dbReference type="InterPro" id="IPR058781">
    <property type="entry name" value="HH_AprE-like"/>
</dbReference>
<comment type="similarity">
    <text evidence="2 9">Belongs to the membrane fusion protein (MFP) (TC 8.A.1) family.</text>
</comment>
<evidence type="ECO:0000256" key="8">
    <source>
        <dbReference type="ARBA" id="ARBA00023136"/>
    </source>
</evidence>
<evidence type="ECO:0000259" key="12">
    <source>
        <dbReference type="Pfam" id="PF26002"/>
    </source>
</evidence>
<evidence type="ECO:0000256" key="10">
    <source>
        <dbReference type="SAM" id="Coils"/>
    </source>
</evidence>
<dbReference type="Pfam" id="PF25994">
    <property type="entry name" value="HH_AprE"/>
    <property type="match status" value="1"/>
</dbReference>
<evidence type="ECO:0000256" key="1">
    <source>
        <dbReference type="ARBA" id="ARBA00004377"/>
    </source>
</evidence>
<dbReference type="PRINTS" id="PR01490">
    <property type="entry name" value="RTXTOXIND"/>
</dbReference>
<proteinExistence type="inferred from homology"/>
<dbReference type="Pfam" id="PF26002">
    <property type="entry name" value="Beta-barrel_AprE"/>
    <property type="match status" value="1"/>
</dbReference>
<evidence type="ECO:0000256" key="4">
    <source>
        <dbReference type="ARBA" id="ARBA00022475"/>
    </source>
</evidence>
<protein>
    <recommendedName>
        <fullName evidence="9">Membrane fusion protein (MFP) family protein</fullName>
    </recommendedName>
</protein>
<keyword evidence="6 9" id="KW-0812">Transmembrane</keyword>